<dbReference type="InterPro" id="IPR045781">
    <property type="entry name" value="SxtJ"/>
</dbReference>
<proteinExistence type="predicted"/>
<keyword evidence="1" id="KW-1133">Transmembrane helix</keyword>
<feature type="transmembrane region" description="Helical" evidence="1">
    <location>
        <begin position="77"/>
        <end position="97"/>
    </location>
</feature>
<evidence type="ECO:0000313" key="2">
    <source>
        <dbReference type="EMBL" id="MFC5518387.1"/>
    </source>
</evidence>
<dbReference type="Pfam" id="PF19588">
    <property type="entry name" value="SxtJ"/>
    <property type="match status" value="1"/>
</dbReference>
<dbReference type="EMBL" id="JBHSML010000013">
    <property type="protein sequence ID" value="MFC5518387.1"/>
    <property type="molecule type" value="Genomic_DNA"/>
</dbReference>
<comment type="caution">
    <text evidence="2">The sequence shown here is derived from an EMBL/GenBank/DDBJ whole genome shotgun (WGS) entry which is preliminary data.</text>
</comment>
<sequence>MIEPLVEHLPEGPTNRSFGYTVGSILIGLMLLRWVLSGYFTPISAGLTAVGAVLVLLALVAPKALTVPNRLWMKLGLLLFMIVNPVVMFLIYTTTFVPMGFVMRWRGHDPLAASFDRKTSTYWIDCAPSADPSAMRNQF</sequence>
<feature type="transmembrane region" description="Helical" evidence="1">
    <location>
        <begin position="43"/>
        <end position="65"/>
    </location>
</feature>
<reference evidence="3" key="1">
    <citation type="journal article" date="2019" name="Int. J. Syst. Evol. Microbiol.">
        <title>The Global Catalogue of Microorganisms (GCM) 10K type strain sequencing project: providing services to taxonomists for standard genome sequencing and annotation.</title>
        <authorList>
            <consortium name="The Broad Institute Genomics Platform"/>
            <consortium name="The Broad Institute Genome Sequencing Center for Infectious Disease"/>
            <person name="Wu L."/>
            <person name="Ma J."/>
        </authorList>
    </citation>
    <scope>NUCLEOTIDE SEQUENCE [LARGE SCALE GENOMIC DNA]</scope>
    <source>
        <strain evidence="3">KACC 12633</strain>
    </source>
</reference>
<evidence type="ECO:0000313" key="3">
    <source>
        <dbReference type="Proteomes" id="UP001596150"/>
    </source>
</evidence>
<organism evidence="2 3">
    <name type="scientific">Kaistia terrae</name>
    <dbReference type="NCBI Taxonomy" id="537017"/>
    <lineage>
        <taxon>Bacteria</taxon>
        <taxon>Pseudomonadati</taxon>
        <taxon>Pseudomonadota</taxon>
        <taxon>Alphaproteobacteria</taxon>
        <taxon>Hyphomicrobiales</taxon>
        <taxon>Kaistiaceae</taxon>
        <taxon>Kaistia</taxon>
    </lineage>
</organism>
<protein>
    <submittedName>
        <fullName evidence="2">SxtJ family membrane protein</fullName>
    </submittedName>
</protein>
<keyword evidence="1" id="KW-0812">Transmembrane</keyword>
<gene>
    <name evidence="2" type="ORF">ACFPP9_21610</name>
</gene>
<dbReference type="RefSeq" id="WP_266343451.1">
    <property type="nucleotide sequence ID" value="NZ_JAPKNH010000003.1"/>
</dbReference>
<dbReference type="Proteomes" id="UP001596150">
    <property type="component" value="Unassembled WGS sequence"/>
</dbReference>
<name>A0ABW0Q3Z9_9HYPH</name>
<accession>A0ABW0Q3Z9</accession>
<feature type="transmembrane region" description="Helical" evidence="1">
    <location>
        <begin position="18"/>
        <end position="36"/>
    </location>
</feature>
<keyword evidence="1" id="KW-0472">Membrane</keyword>
<keyword evidence="3" id="KW-1185">Reference proteome</keyword>
<evidence type="ECO:0000256" key="1">
    <source>
        <dbReference type="SAM" id="Phobius"/>
    </source>
</evidence>